<accession>A0A964V0Q9</accession>
<feature type="transmembrane region" description="Helical" evidence="1">
    <location>
        <begin position="40"/>
        <end position="58"/>
    </location>
</feature>
<evidence type="ECO:0000313" key="2">
    <source>
        <dbReference type="EMBL" id="NBE56447.1"/>
    </source>
</evidence>
<feature type="transmembrane region" description="Helical" evidence="1">
    <location>
        <begin position="6"/>
        <end position="28"/>
    </location>
</feature>
<keyword evidence="1" id="KW-0472">Membrane</keyword>
<keyword evidence="3" id="KW-1185">Reference proteome</keyword>
<gene>
    <name evidence="2" type="ORF">GUY60_34450</name>
</gene>
<evidence type="ECO:0000256" key="1">
    <source>
        <dbReference type="SAM" id="Phobius"/>
    </source>
</evidence>
<dbReference type="EMBL" id="JAAAHS010000493">
    <property type="protein sequence ID" value="NBE56447.1"/>
    <property type="molecule type" value="Genomic_DNA"/>
</dbReference>
<proteinExistence type="predicted"/>
<sequence>MDSMAAVGLAVFFLAVGVAHFVFPRYFRSLVPGWLGRARLLVKVSGVAELVVGALVWVPASRAAGAWAAAGLVTVYLVPHLDALRPAHRGRDGVLWQPVGVAARLVVNLCYLGLAVAVALSAARP</sequence>
<name>A0A964V0Q9_9ACTN</name>
<feature type="transmembrane region" description="Helical" evidence="1">
    <location>
        <begin position="105"/>
        <end position="123"/>
    </location>
</feature>
<keyword evidence="1" id="KW-1133">Transmembrane helix</keyword>
<keyword evidence="1" id="KW-0812">Transmembrane</keyword>
<dbReference type="OrthoDB" id="5192901at2"/>
<evidence type="ECO:0008006" key="4">
    <source>
        <dbReference type="Google" id="ProtNLM"/>
    </source>
</evidence>
<organism evidence="2 3">
    <name type="scientific">Streptomyces boluensis</name>
    <dbReference type="NCBI Taxonomy" id="1775135"/>
    <lineage>
        <taxon>Bacteria</taxon>
        <taxon>Bacillati</taxon>
        <taxon>Actinomycetota</taxon>
        <taxon>Actinomycetes</taxon>
        <taxon>Kitasatosporales</taxon>
        <taxon>Streptomycetaceae</taxon>
        <taxon>Streptomyces</taxon>
    </lineage>
</organism>
<dbReference type="AlphaFoldDB" id="A0A964V0Q9"/>
<dbReference type="RefSeq" id="WP_161705130.1">
    <property type="nucleotide sequence ID" value="NZ_JAAAHS010000493.1"/>
</dbReference>
<evidence type="ECO:0000313" key="3">
    <source>
        <dbReference type="Proteomes" id="UP000598297"/>
    </source>
</evidence>
<reference evidence="2" key="1">
    <citation type="submission" date="2020-01" db="EMBL/GenBank/DDBJ databases">
        <title>Whole-genome analyses of novel actinobacteria.</title>
        <authorList>
            <person name="Sahin N."/>
        </authorList>
    </citation>
    <scope>NUCLEOTIDE SEQUENCE</scope>
    <source>
        <strain evidence="2">YC537</strain>
    </source>
</reference>
<protein>
    <recommendedName>
        <fullName evidence="4">DoxX family protein</fullName>
    </recommendedName>
</protein>
<dbReference type="PANTHER" id="PTHR36974:SF1">
    <property type="entry name" value="DOXX FAMILY MEMBRANE PROTEIN"/>
    <property type="match status" value="1"/>
</dbReference>
<comment type="caution">
    <text evidence="2">The sequence shown here is derived from an EMBL/GenBank/DDBJ whole genome shotgun (WGS) entry which is preliminary data.</text>
</comment>
<dbReference type="PANTHER" id="PTHR36974">
    <property type="entry name" value="MEMBRANE PROTEIN-RELATED"/>
    <property type="match status" value="1"/>
</dbReference>
<dbReference type="Proteomes" id="UP000598297">
    <property type="component" value="Unassembled WGS sequence"/>
</dbReference>
<feature type="transmembrane region" description="Helical" evidence="1">
    <location>
        <begin position="64"/>
        <end position="84"/>
    </location>
</feature>